<feature type="site" description="Transition state stabilizer" evidence="2">
    <location>
        <position position="163"/>
    </location>
</feature>
<dbReference type="InterPro" id="IPR005251">
    <property type="entry name" value="IF-M1Pi"/>
</dbReference>
<dbReference type="Proteomes" id="UP001500466">
    <property type="component" value="Unassembled WGS sequence"/>
</dbReference>
<dbReference type="EMBL" id="BAABHS010000067">
    <property type="protein sequence ID" value="GAA4997254.1"/>
    <property type="molecule type" value="Genomic_DNA"/>
</dbReference>
<dbReference type="Gene3D" id="1.20.120.420">
    <property type="entry name" value="translation initiation factor eif-2b, domain 1"/>
    <property type="match status" value="1"/>
</dbReference>
<sequence>MAPSTPTADADSAIRTLTWHGTGLHLIDQTALPGRLVTLDASDVDTLVDAIGRLAVRGAPALGASGAYGVAIAMLQAAREGWDADRLDTEIRRIRDARPTAVNLAGGVDRVLPFVPQGVAAVIAEADAVVREDVAANRAIGAHGADWILARVERRPLRVLTHCNTGSLATAGWGTALGIIRELHARGVLEAVYADETRPLLQGSRLTAWELDQEGIPHFVQPDGAAASTILRGLVDVAVIGADRIAKNGDTANKIGSVGVALACADAGIPFVVAAPRTTFDDATPDGGAIAIEERPEAEVLEWGGIRVAPAGSRAFNPAFDVTPARLIDAIVSEDGVVEPGH</sequence>
<evidence type="ECO:0000313" key="3">
    <source>
        <dbReference type="EMBL" id="GAA4997254.1"/>
    </source>
</evidence>
<dbReference type="PANTHER" id="PTHR43475">
    <property type="entry name" value="METHYLTHIORIBOSE-1-PHOSPHATE ISOMERASE"/>
    <property type="match status" value="1"/>
</dbReference>
<dbReference type="NCBIfam" id="NF004326">
    <property type="entry name" value="PRK05720.1"/>
    <property type="match status" value="1"/>
</dbReference>
<comment type="catalytic activity">
    <reaction evidence="2">
        <text>5-(methylsulfanyl)-alpha-D-ribose 1-phosphate = 5-(methylsulfanyl)-D-ribulose 1-phosphate</text>
        <dbReference type="Rhea" id="RHEA:19989"/>
        <dbReference type="ChEBI" id="CHEBI:58533"/>
        <dbReference type="ChEBI" id="CHEBI:58548"/>
        <dbReference type="EC" id="5.3.1.23"/>
    </reaction>
</comment>
<dbReference type="InterPro" id="IPR000649">
    <property type="entry name" value="IF-2B-related"/>
</dbReference>
<dbReference type="RefSeq" id="WP_345681096.1">
    <property type="nucleotide sequence ID" value="NZ_BAABHS010000067.1"/>
</dbReference>
<feature type="binding site" evidence="2">
    <location>
        <begin position="57"/>
        <end position="59"/>
    </location>
    <ligand>
        <name>substrate</name>
    </ligand>
</feature>
<evidence type="ECO:0000256" key="1">
    <source>
        <dbReference type="ARBA" id="ARBA00023235"/>
    </source>
</evidence>
<feature type="binding site" evidence="2">
    <location>
        <position position="202"/>
    </location>
    <ligand>
        <name>substrate</name>
    </ligand>
</feature>
<dbReference type="PANTHER" id="PTHR43475:SF1">
    <property type="entry name" value="METHYLTHIORIBOSE-1-PHOSPHATE ISOMERASE"/>
    <property type="match status" value="1"/>
</dbReference>
<dbReference type="InterPro" id="IPR037171">
    <property type="entry name" value="NagB/RpiA_transferase-like"/>
</dbReference>
<dbReference type="SUPFAM" id="SSF100950">
    <property type="entry name" value="NagB/RpiA/CoA transferase-like"/>
    <property type="match status" value="1"/>
</dbReference>
<evidence type="ECO:0000256" key="2">
    <source>
        <dbReference type="HAMAP-Rule" id="MF_01678"/>
    </source>
</evidence>
<keyword evidence="2" id="KW-0028">Amino-acid biosynthesis</keyword>
<evidence type="ECO:0000313" key="4">
    <source>
        <dbReference type="Proteomes" id="UP001500466"/>
    </source>
</evidence>
<dbReference type="GO" id="GO:0016853">
    <property type="term" value="F:isomerase activity"/>
    <property type="evidence" value="ECO:0007669"/>
    <property type="project" value="UniProtKB-KW"/>
</dbReference>
<reference evidence="4" key="1">
    <citation type="journal article" date="2019" name="Int. J. Syst. Evol. Microbiol.">
        <title>The Global Catalogue of Microorganisms (GCM) 10K type strain sequencing project: providing services to taxonomists for standard genome sequencing and annotation.</title>
        <authorList>
            <consortium name="The Broad Institute Genomics Platform"/>
            <consortium name="The Broad Institute Genome Sequencing Center for Infectious Disease"/>
            <person name="Wu L."/>
            <person name="Ma J."/>
        </authorList>
    </citation>
    <scope>NUCLEOTIDE SEQUENCE [LARGE SCALE GENOMIC DNA]</scope>
    <source>
        <strain evidence="4">JCM 17986</strain>
    </source>
</reference>
<keyword evidence="4" id="KW-1185">Reference proteome</keyword>
<feature type="binding site" evidence="2">
    <location>
        <begin position="253"/>
        <end position="254"/>
    </location>
    <ligand>
        <name>substrate</name>
    </ligand>
</feature>
<name>A0ABP9IIJ2_9ACTN</name>
<dbReference type="EC" id="5.3.1.23" evidence="2"/>
<comment type="function">
    <text evidence="2">Catalyzes the interconversion of methylthioribose-1-phosphate (MTR-1-P) into methylthioribulose-1-phosphate (MTRu-1-P).</text>
</comment>
<comment type="pathway">
    <text evidence="2">Amino-acid biosynthesis; L-methionine biosynthesis via salvage pathway; L-methionine from S-methyl-5-thio-alpha-D-ribose 1-phosphate: step 1/6.</text>
</comment>
<dbReference type="InterPro" id="IPR011559">
    <property type="entry name" value="Initiation_fac_2B_a/b/d"/>
</dbReference>
<dbReference type="HAMAP" id="MF_01678">
    <property type="entry name" value="Salvage_MtnA"/>
    <property type="match status" value="1"/>
</dbReference>
<keyword evidence="1 2" id="KW-0413">Isomerase</keyword>
<dbReference type="Pfam" id="PF01008">
    <property type="entry name" value="IF-2B"/>
    <property type="match status" value="1"/>
</dbReference>
<dbReference type="InterPro" id="IPR042529">
    <property type="entry name" value="IF_2B-like_C"/>
</dbReference>
<protein>
    <recommendedName>
        <fullName evidence="2">Methylthioribose-1-phosphate isomerase</fullName>
        <shortName evidence="2">M1Pi</shortName>
        <shortName evidence="2">MTR-1-P isomerase</shortName>
        <ecNumber evidence="2">5.3.1.23</ecNumber>
    </recommendedName>
    <alternativeName>
        <fullName evidence="2">S-methyl-5-thioribose-1-phosphate isomerase</fullName>
    </alternativeName>
</protein>
<keyword evidence="2" id="KW-0486">Methionine biosynthesis</keyword>
<comment type="caution">
    <text evidence="3">The sequence shown here is derived from an EMBL/GenBank/DDBJ whole genome shotgun (WGS) entry which is preliminary data.</text>
</comment>
<accession>A0ABP9IIJ2</accession>
<proteinExistence type="inferred from homology"/>
<dbReference type="NCBIfam" id="TIGR00512">
    <property type="entry name" value="salvage_mtnA"/>
    <property type="match status" value="1"/>
</dbReference>
<feature type="binding site" evidence="2">
    <location>
        <position position="98"/>
    </location>
    <ligand>
        <name>substrate</name>
    </ligand>
</feature>
<comment type="similarity">
    <text evidence="2">Belongs to the EIF-2B alpha/beta/delta subunits family. MtnA subfamily.</text>
</comment>
<gene>
    <name evidence="3" type="primary">mtnA_3</name>
    <name evidence="2" type="synonym">mtnA</name>
    <name evidence="3" type="ORF">GCM10023205_83160</name>
</gene>
<dbReference type="InterPro" id="IPR027363">
    <property type="entry name" value="M1Pi_N"/>
</dbReference>
<feature type="active site" description="Proton donor" evidence="2">
    <location>
        <position position="243"/>
    </location>
</feature>
<dbReference type="Gene3D" id="3.40.50.10470">
    <property type="entry name" value="Translation initiation factor eif-2b, domain 2"/>
    <property type="match status" value="1"/>
</dbReference>
<organism evidence="3 4">
    <name type="scientific">Yinghuangia aomiensis</name>
    <dbReference type="NCBI Taxonomy" id="676205"/>
    <lineage>
        <taxon>Bacteria</taxon>
        <taxon>Bacillati</taxon>
        <taxon>Actinomycetota</taxon>
        <taxon>Actinomycetes</taxon>
        <taxon>Kitasatosporales</taxon>
        <taxon>Streptomycetaceae</taxon>
        <taxon>Yinghuangia</taxon>
    </lineage>
</organism>
<dbReference type="NCBIfam" id="TIGR00524">
    <property type="entry name" value="eIF-2B_rel"/>
    <property type="match status" value="1"/>
</dbReference>